<evidence type="ECO:0000313" key="11">
    <source>
        <dbReference type="Proteomes" id="UP000636709"/>
    </source>
</evidence>
<proteinExistence type="predicted"/>
<keyword evidence="6" id="KW-0539">Nucleus</keyword>
<evidence type="ECO:0000256" key="2">
    <source>
        <dbReference type="ARBA" id="ARBA00022737"/>
    </source>
</evidence>
<dbReference type="GO" id="GO:0005634">
    <property type="term" value="C:nucleus"/>
    <property type="evidence" value="ECO:0007669"/>
    <property type="project" value="UniProtKB-SubCell"/>
</dbReference>
<keyword evidence="5" id="KW-0804">Transcription</keyword>
<evidence type="ECO:0000256" key="1">
    <source>
        <dbReference type="ARBA" id="ARBA00004123"/>
    </source>
</evidence>
<keyword evidence="11" id="KW-1185">Reference proteome</keyword>
<dbReference type="GO" id="GO:1901141">
    <property type="term" value="P:regulation of lignin biosynthetic process"/>
    <property type="evidence" value="ECO:0007669"/>
    <property type="project" value="UniProtKB-ARBA"/>
</dbReference>
<evidence type="ECO:0000256" key="7">
    <source>
        <dbReference type="SAM" id="MobiDB-lite"/>
    </source>
</evidence>
<feature type="region of interest" description="Disordered" evidence="7">
    <location>
        <begin position="1"/>
        <end position="45"/>
    </location>
</feature>
<evidence type="ECO:0000259" key="9">
    <source>
        <dbReference type="PROSITE" id="PS51294"/>
    </source>
</evidence>
<dbReference type="GO" id="GO:0000976">
    <property type="term" value="F:transcription cis-regulatory region binding"/>
    <property type="evidence" value="ECO:0007669"/>
    <property type="project" value="UniProtKB-ARBA"/>
</dbReference>
<evidence type="ECO:0000256" key="5">
    <source>
        <dbReference type="ARBA" id="ARBA00023163"/>
    </source>
</evidence>
<feature type="domain" description="Myb-like" evidence="8">
    <location>
        <begin position="50"/>
        <end position="102"/>
    </location>
</feature>
<feature type="domain" description="HTH myb-type" evidence="9">
    <location>
        <begin position="53"/>
        <end position="106"/>
    </location>
</feature>
<dbReference type="AlphaFoldDB" id="A0A835FUL0"/>
<dbReference type="GO" id="GO:0003700">
    <property type="term" value="F:DNA-binding transcription factor activity"/>
    <property type="evidence" value="ECO:0007669"/>
    <property type="project" value="UniProtKB-ARBA"/>
</dbReference>
<sequence>MERRSPGAALLASSSPEEEEEKSAAAEEGRHAAMAAAEQQQEEEDEAAVPVALKKGPWTTSEDAMLVDHVRRHGEGNWNAVQRLTGLLRCGKSCRLRWTNHLRPNLKKGSFSPDEELLIAQLHASSATSGPAWPPILLQLLDVTDWWCCVLSCLRSVQLPGRTDNEIKNYWNTMTKRRQRAGLPVYPPEVQLQLALSNSKRCRFDEFSNVQALDAAASAAGYTSSRPAPLDLARQLAATSQMVQFLSSPPPAFSAPASPWPAARPFARNAQFFQFAAHHSSAVSPSTPMHPADLSLGYGGGVRAGAEQSRLAPLSPASHGPRVLELPSNQFLQPMPPASAAAAGGGAAALLPDHHQHQNLNAESLEKMLQELHDAIKVDPSPAASGGGGGVLERRHGGGGENKSGGQHRDDDMDTLFDMMIPTLNAPAAAATTNHSGSTSQHSNDDQEPSAVDLAVDLQATGGASSSAQDWGLDGVCQWSNMSRIC</sequence>
<dbReference type="SMART" id="SM00717">
    <property type="entry name" value="SANT"/>
    <property type="match status" value="2"/>
</dbReference>
<reference evidence="10" key="1">
    <citation type="submission" date="2020-07" db="EMBL/GenBank/DDBJ databases">
        <title>Genome sequence and genetic diversity analysis of an under-domesticated orphan crop, white fonio (Digitaria exilis).</title>
        <authorList>
            <person name="Bennetzen J.L."/>
            <person name="Chen S."/>
            <person name="Ma X."/>
            <person name="Wang X."/>
            <person name="Yssel A.E.J."/>
            <person name="Chaluvadi S.R."/>
            <person name="Johnson M."/>
            <person name="Gangashetty P."/>
            <person name="Hamidou F."/>
            <person name="Sanogo M.D."/>
            <person name="Zwaenepoel A."/>
            <person name="Wallace J."/>
            <person name="Van De Peer Y."/>
            <person name="Van Deynze A."/>
        </authorList>
    </citation>
    <scope>NUCLEOTIDE SEQUENCE</scope>
    <source>
        <tissue evidence="10">Leaves</tissue>
    </source>
</reference>
<dbReference type="Pfam" id="PF00249">
    <property type="entry name" value="Myb_DNA-binding"/>
    <property type="match status" value="1"/>
</dbReference>
<comment type="caution">
    <text evidence="10">The sequence shown here is derived from an EMBL/GenBank/DDBJ whole genome shotgun (WGS) entry which is preliminary data.</text>
</comment>
<dbReference type="PANTHER" id="PTHR47995:SF1">
    <property type="entry name" value="OS03G0578900 PROTEIN"/>
    <property type="match status" value="1"/>
</dbReference>
<feature type="domain" description="Myb-like" evidence="8">
    <location>
        <begin position="103"/>
        <end position="175"/>
    </location>
</feature>
<dbReference type="Gene3D" id="1.10.10.60">
    <property type="entry name" value="Homeodomain-like"/>
    <property type="match status" value="2"/>
</dbReference>
<evidence type="ECO:0000256" key="3">
    <source>
        <dbReference type="ARBA" id="ARBA00023015"/>
    </source>
</evidence>
<gene>
    <name evidence="10" type="ORF">HU200_003724</name>
</gene>
<keyword evidence="2" id="KW-0677">Repeat</keyword>
<dbReference type="PROSITE" id="PS50090">
    <property type="entry name" value="MYB_LIKE"/>
    <property type="match status" value="2"/>
</dbReference>
<evidence type="ECO:0000259" key="8">
    <source>
        <dbReference type="PROSITE" id="PS50090"/>
    </source>
</evidence>
<feature type="compositionally biased region" description="Basic and acidic residues" evidence="7">
    <location>
        <begin position="22"/>
        <end position="31"/>
    </location>
</feature>
<keyword evidence="3" id="KW-0805">Transcription regulation</keyword>
<dbReference type="PANTHER" id="PTHR47995">
    <property type="entry name" value="TRANSCRIPTION FACTOR MYB33-RELATED"/>
    <property type="match status" value="1"/>
</dbReference>
<name>A0A835FUL0_9POAL</name>
<dbReference type="OrthoDB" id="2143914at2759"/>
<dbReference type="SUPFAM" id="SSF46689">
    <property type="entry name" value="Homeodomain-like"/>
    <property type="match status" value="1"/>
</dbReference>
<evidence type="ECO:0000256" key="4">
    <source>
        <dbReference type="ARBA" id="ARBA00023125"/>
    </source>
</evidence>
<comment type="subcellular location">
    <subcellularLocation>
        <location evidence="1">Nucleus</location>
    </subcellularLocation>
</comment>
<organism evidence="10 11">
    <name type="scientific">Digitaria exilis</name>
    <dbReference type="NCBI Taxonomy" id="1010633"/>
    <lineage>
        <taxon>Eukaryota</taxon>
        <taxon>Viridiplantae</taxon>
        <taxon>Streptophyta</taxon>
        <taxon>Embryophyta</taxon>
        <taxon>Tracheophyta</taxon>
        <taxon>Spermatophyta</taxon>
        <taxon>Magnoliopsida</taxon>
        <taxon>Liliopsida</taxon>
        <taxon>Poales</taxon>
        <taxon>Poaceae</taxon>
        <taxon>PACMAD clade</taxon>
        <taxon>Panicoideae</taxon>
        <taxon>Panicodae</taxon>
        <taxon>Paniceae</taxon>
        <taxon>Anthephorinae</taxon>
        <taxon>Digitaria</taxon>
    </lineage>
</organism>
<dbReference type="InterPro" id="IPR001005">
    <property type="entry name" value="SANT/Myb"/>
</dbReference>
<evidence type="ECO:0000313" key="10">
    <source>
        <dbReference type="EMBL" id="KAF8776241.1"/>
    </source>
</evidence>
<evidence type="ECO:0000256" key="6">
    <source>
        <dbReference type="ARBA" id="ARBA00023242"/>
    </source>
</evidence>
<dbReference type="FunFam" id="1.10.10.60:FF:000001">
    <property type="entry name" value="MYB-related transcription factor"/>
    <property type="match status" value="1"/>
</dbReference>
<dbReference type="Proteomes" id="UP000636709">
    <property type="component" value="Unassembled WGS sequence"/>
</dbReference>
<protein>
    <submittedName>
        <fullName evidence="10">Uncharacterized protein</fullName>
    </submittedName>
</protein>
<accession>A0A835FUL0</accession>
<keyword evidence="4" id="KW-0238">DNA-binding</keyword>
<feature type="compositionally biased region" description="Low complexity" evidence="7">
    <location>
        <begin position="1"/>
        <end position="15"/>
    </location>
</feature>
<feature type="region of interest" description="Disordered" evidence="7">
    <location>
        <begin position="429"/>
        <end position="449"/>
    </location>
</feature>
<dbReference type="InterPro" id="IPR009057">
    <property type="entry name" value="Homeodomain-like_sf"/>
</dbReference>
<feature type="region of interest" description="Disordered" evidence="7">
    <location>
        <begin position="378"/>
        <end position="413"/>
    </location>
</feature>
<dbReference type="InterPro" id="IPR017930">
    <property type="entry name" value="Myb_dom"/>
</dbReference>
<dbReference type="EMBL" id="JACEFO010000221">
    <property type="protein sequence ID" value="KAF8776241.1"/>
    <property type="molecule type" value="Genomic_DNA"/>
</dbReference>
<dbReference type="PROSITE" id="PS51294">
    <property type="entry name" value="HTH_MYB"/>
    <property type="match status" value="1"/>
</dbReference>
<dbReference type="CDD" id="cd00167">
    <property type="entry name" value="SANT"/>
    <property type="match status" value="1"/>
</dbReference>